<dbReference type="InterPro" id="IPR029043">
    <property type="entry name" value="GcvT/YgfZ_C"/>
</dbReference>
<organism evidence="6 7">
    <name type="scientific">Phaeobacter gallaeciensis</name>
    <dbReference type="NCBI Taxonomy" id="60890"/>
    <lineage>
        <taxon>Bacteria</taxon>
        <taxon>Pseudomonadati</taxon>
        <taxon>Pseudomonadota</taxon>
        <taxon>Alphaproteobacteria</taxon>
        <taxon>Rhodobacterales</taxon>
        <taxon>Roseobacteraceae</taxon>
        <taxon>Phaeobacter</taxon>
    </lineage>
</organism>
<dbReference type="Pfam" id="PF12831">
    <property type="entry name" value="FAD_oxidored"/>
    <property type="match status" value="1"/>
</dbReference>
<dbReference type="PIRSF" id="PIRSF037980">
    <property type="entry name" value="SoxA"/>
    <property type="match status" value="1"/>
</dbReference>
<evidence type="ECO:0000259" key="4">
    <source>
        <dbReference type="Pfam" id="PF08669"/>
    </source>
</evidence>
<dbReference type="Proteomes" id="UP000092565">
    <property type="component" value="Chromosome"/>
</dbReference>
<dbReference type="InterPro" id="IPR028896">
    <property type="entry name" value="GcvT/YgfZ/DmdA"/>
</dbReference>
<dbReference type="SUPFAM" id="SSF51905">
    <property type="entry name" value="FAD/NAD(P)-binding domain"/>
    <property type="match status" value="1"/>
</dbReference>
<dbReference type="Pfam" id="PF13510">
    <property type="entry name" value="Fer2_4"/>
    <property type="match status" value="1"/>
</dbReference>
<dbReference type="PANTHER" id="PTHR43757:SF2">
    <property type="entry name" value="AMINOMETHYLTRANSFERASE, MITOCHONDRIAL"/>
    <property type="match status" value="1"/>
</dbReference>
<comment type="similarity">
    <text evidence="1">Belongs to the GcvT family.</text>
</comment>
<dbReference type="InterPro" id="IPR041117">
    <property type="entry name" value="SoxA_A3"/>
</dbReference>
<dbReference type="Pfam" id="PF01571">
    <property type="entry name" value="GCV_T"/>
    <property type="match status" value="1"/>
</dbReference>
<dbReference type="GO" id="GO:0008115">
    <property type="term" value="F:sarcosine oxidase activity"/>
    <property type="evidence" value="ECO:0007669"/>
    <property type="project" value="InterPro"/>
</dbReference>
<sequence length="983" mass="106263">MSMRLPGKGLVEGAKPVTFSFNGRHMMGLEGDTLASALLANGVHLVGRSFKYHRPRGILTAGSEEPNALVTVGSGEFADPNVRATTQELFEGLSASSQNCWPSVETDLLAVNDLAAPFLGAGFYYKTFMWPAAFWEKLYEPMIRRAAGLGALSGAADPDCYEKAYAFCDLLVIGSGPAGLMAALVAGRAGADVILAEEDSRMGGRLLAEQEDIDGKPAHLWAKDALKELSEMDNVRLMPRTAVTGAYDQGTYGALERVAHHMPRRHSLKECHLPRECFWRIAAKHAVLAAGAIERPVAFRNNDRPGIMTASAVRAYLNRWGVAPGERVTIFANNDDAHRTARDLAQAGVHVAALIDSRHDAPGSDLFPVMKGAQVCDAGGRKRLENITVRSVAGEEKIQTDCLAMSGGWNPSVHLTCHLNARPVWRRDIAAFVPRVGCVPGLVTAGACNGEFSTAGALREGAAAASAALEALGLKVVSADLPQAEDDPYRITPLWAVPGKGRAWLDFQNDVTVKDVKQAAGENFRSVEHMKRYTTQGMATDQGKNSNVAALAVLADATGRSIPETGTTTFRPPFVPVSIGAMGAGAEGQGFKPQRHLTSHQASDERGAQQLEVGLWYRAAYFPKHGETNWRQSCDREVTYVRNHVGICDVSTLGKIDIQGPDAGKLLDYVYTNMFSTLKVGRTRYGLMLREDGFVMDDGTTARLGEEHFVMTTTTSGAGQVMAHLEYVMQVLRPDWDVRIASVTEQWAQFAVAGPKARALLNGLLDNEIDSESWPFMACGEVSVMGVAGRLFRISFSGEEAYELAVPARYGDALFRELVSRAEAAGGGAYGMEALNVLRIEKGFITHAEINGTVTAFDLGLQGMMSKKKDFFGKPMSQREGLMAEDRMQMVGLKPVGAVKQLTAGAHLFNPEDPVERVHDQGYVTSAGFSPTLGHSIALAFLTKGAKRIGDTVRLVDHMRGIDTLCEVVEPQFYDPEGERARG</sequence>
<dbReference type="GO" id="GO:0046653">
    <property type="term" value="P:tetrahydrofolate metabolic process"/>
    <property type="evidence" value="ECO:0007669"/>
    <property type="project" value="InterPro"/>
</dbReference>
<dbReference type="InterPro" id="IPR013977">
    <property type="entry name" value="GcvT_C"/>
</dbReference>
<evidence type="ECO:0000256" key="2">
    <source>
        <dbReference type="ARBA" id="ARBA00023002"/>
    </source>
</evidence>
<dbReference type="InterPro" id="IPR006222">
    <property type="entry name" value="GCVT_N"/>
</dbReference>
<evidence type="ECO:0000259" key="5">
    <source>
        <dbReference type="Pfam" id="PF17806"/>
    </source>
</evidence>
<dbReference type="InterPro" id="IPR027266">
    <property type="entry name" value="TrmE/GcvT-like"/>
</dbReference>
<dbReference type="AlphaFoldDB" id="A0A1B0ZP09"/>
<dbReference type="SUPFAM" id="SSF103025">
    <property type="entry name" value="Folate-binding domain"/>
    <property type="match status" value="1"/>
</dbReference>
<evidence type="ECO:0000259" key="3">
    <source>
        <dbReference type="Pfam" id="PF01571"/>
    </source>
</evidence>
<feature type="domain" description="Aminomethyltransferase C-terminal" evidence="4">
    <location>
        <begin position="890"/>
        <end position="975"/>
    </location>
</feature>
<dbReference type="Gene3D" id="3.10.20.440">
    <property type="entry name" value="2Fe-2S iron-sulphur cluster binding domain, sarcosine oxidase, alpha subunit, N-terminal domain"/>
    <property type="match status" value="1"/>
</dbReference>
<dbReference type="PATRIC" id="fig|60890.4.peg.904"/>
<evidence type="ECO:0000313" key="6">
    <source>
        <dbReference type="EMBL" id="ANP35851.1"/>
    </source>
</evidence>
<proteinExistence type="inferred from homology"/>
<dbReference type="PANTHER" id="PTHR43757">
    <property type="entry name" value="AMINOMETHYLTRANSFERASE"/>
    <property type="match status" value="1"/>
</dbReference>
<dbReference type="Gene3D" id="3.50.50.60">
    <property type="entry name" value="FAD/NAD(P)-binding domain"/>
    <property type="match status" value="1"/>
</dbReference>
<dbReference type="NCBIfam" id="TIGR01372">
    <property type="entry name" value="soxA"/>
    <property type="match status" value="1"/>
</dbReference>
<keyword evidence="2" id="KW-0560">Oxidoreductase</keyword>
<dbReference type="PRINTS" id="PR00368">
    <property type="entry name" value="FADPNR"/>
</dbReference>
<dbReference type="PRINTS" id="PR00469">
    <property type="entry name" value="PNDRDTASEII"/>
</dbReference>
<dbReference type="SUPFAM" id="SSF101790">
    <property type="entry name" value="Aminomethyltransferase beta-barrel domain"/>
    <property type="match status" value="1"/>
</dbReference>
<accession>A0A1B0ZP09</accession>
<evidence type="ECO:0000256" key="1">
    <source>
        <dbReference type="ARBA" id="ARBA00008609"/>
    </source>
</evidence>
<keyword evidence="7" id="KW-1185">Reference proteome</keyword>
<evidence type="ECO:0000313" key="7">
    <source>
        <dbReference type="Proteomes" id="UP000092565"/>
    </source>
</evidence>
<dbReference type="Gene3D" id="3.30.1360.120">
    <property type="entry name" value="Probable tRNA modification gtpase trme, domain 1"/>
    <property type="match status" value="1"/>
</dbReference>
<reference evidence="6 7" key="1">
    <citation type="submission" date="2016-04" db="EMBL/GenBank/DDBJ databases">
        <authorList>
            <person name="Evans L.H."/>
            <person name="Alamgir A."/>
            <person name="Owens N."/>
            <person name="Weber N.D."/>
            <person name="Virtaneva K."/>
            <person name="Barbian K."/>
            <person name="Babar A."/>
            <person name="Rosenke K."/>
        </authorList>
    </citation>
    <scope>NUCLEOTIDE SEQUENCE [LARGE SCALE GENOMIC DNA]</scope>
    <source>
        <strain evidence="6 7">JL2886</strain>
    </source>
</reference>
<dbReference type="EMBL" id="CP015124">
    <property type="protein sequence ID" value="ANP35851.1"/>
    <property type="molecule type" value="Genomic_DNA"/>
</dbReference>
<dbReference type="Gene3D" id="1.10.10.1100">
    <property type="entry name" value="BFD-like [2Fe-2S]-binding domain"/>
    <property type="match status" value="1"/>
</dbReference>
<dbReference type="InterPro" id="IPR036188">
    <property type="entry name" value="FAD/NAD-bd_sf"/>
</dbReference>
<dbReference type="InterPro" id="IPR042204">
    <property type="entry name" value="2Fe-2S-bd_N"/>
</dbReference>
<dbReference type="InterPro" id="IPR041854">
    <property type="entry name" value="BFD-like_2Fe2S-bd_dom_sf"/>
</dbReference>
<protein>
    <submittedName>
        <fullName evidence="6">Sarcosine oxidase subunit alpha</fullName>
    </submittedName>
</protein>
<gene>
    <name evidence="6" type="primary">soxA</name>
    <name evidence="6" type="ORF">JL2886_00927</name>
</gene>
<feature type="domain" description="GCVT N-terminal" evidence="3">
    <location>
        <begin position="600"/>
        <end position="869"/>
    </location>
</feature>
<name>A0A1B0ZP09_9RHOB</name>
<dbReference type="Pfam" id="PF17806">
    <property type="entry name" value="SO_alpha_A3"/>
    <property type="match status" value="1"/>
</dbReference>
<dbReference type="InterPro" id="IPR006277">
    <property type="entry name" value="Sarcosine_oxidase_asu"/>
</dbReference>
<feature type="domain" description="SoxA A3" evidence="5">
    <location>
        <begin position="500"/>
        <end position="585"/>
    </location>
</feature>
<dbReference type="Pfam" id="PF08669">
    <property type="entry name" value="GCV_T_C"/>
    <property type="match status" value="1"/>
</dbReference>